<proteinExistence type="predicted"/>
<dbReference type="InterPro" id="IPR031571">
    <property type="entry name" value="RcpC_dom"/>
</dbReference>
<dbReference type="CDD" id="cd11614">
    <property type="entry name" value="SAF_CpaB_FlgA_like"/>
    <property type="match status" value="1"/>
</dbReference>
<dbReference type="Pfam" id="PF08666">
    <property type="entry name" value="SAF"/>
    <property type="match status" value="1"/>
</dbReference>
<reference evidence="2" key="1">
    <citation type="journal article" date="2014" name="Int. J. Syst. Evol. Microbiol.">
        <title>Complete genome sequence of Corynebacterium casei LMG S-19264T (=DSM 44701T), isolated from a smear-ripened cheese.</title>
        <authorList>
            <consortium name="US DOE Joint Genome Institute (JGI-PGF)"/>
            <person name="Walter F."/>
            <person name="Albersmeier A."/>
            <person name="Kalinowski J."/>
            <person name="Ruckert C."/>
        </authorList>
    </citation>
    <scope>NUCLEOTIDE SEQUENCE</scope>
    <source>
        <strain evidence="2">CGMCC 1.7086</strain>
    </source>
</reference>
<feature type="domain" description="SAF" evidence="1">
    <location>
        <begin position="40"/>
        <end position="102"/>
    </location>
</feature>
<dbReference type="InterPro" id="IPR017592">
    <property type="entry name" value="Pilus_assmbl_Flp-typ_CpaB"/>
</dbReference>
<dbReference type="InterPro" id="IPR013974">
    <property type="entry name" value="SAF"/>
</dbReference>
<evidence type="ECO:0000313" key="3">
    <source>
        <dbReference type="Proteomes" id="UP000606935"/>
    </source>
</evidence>
<dbReference type="EMBL" id="BMLS01000001">
    <property type="protein sequence ID" value="GGO65081.1"/>
    <property type="molecule type" value="Genomic_DNA"/>
</dbReference>
<dbReference type="SMART" id="SM00858">
    <property type="entry name" value="SAF"/>
    <property type="match status" value="1"/>
</dbReference>
<evidence type="ECO:0000259" key="1">
    <source>
        <dbReference type="SMART" id="SM00858"/>
    </source>
</evidence>
<dbReference type="Pfam" id="PF16976">
    <property type="entry name" value="RcpC"/>
    <property type="match status" value="1"/>
</dbReference>
<dbReference type="Proteomes" id="UP000606935">
    <property type="component" value="Unassembled WGS sequence"/>
</dbReference>
<organism evidence="2 3">
    <name type="scientific">Bowmanella pacifica</name>
    <dbReference type="NCBI Taxonomy" id="502051"/>
    <lineage>
        <taxon>Bacteria</taxon>
        <taxon>Pseudomonadati</taxon>
        <taxon>Pseudomonadota</taxon>
        <taxon>Gammaproteobacteria</taxon>
        <taxon>Alteromonadales</taxon>
        <taxon>Alteromonadaceae</taxon>
        <taxon>Bowmanella</taxon>
    </lineage>
</organism>
<evidence type="ECO:0000313" key="2">
    <source>
        <dbReference type="EMBL" id="GGO65081.1"/>
    </source>
</evidence>
<keyword evidence="3" id="KW-1185">Reference proteome</keyword>
<dbReference type="NCBIfam" id="TIGR03177">
    <property type="entry name" value="pilus_cpaB"/>
    <property type="match status" value="1"/>
</dbReference>
<dbReference type="Gene3D" id="3.90.1210.10">
    <property type="entry name" value="Antifreeze-like/N-acetylneuraminic acid synthase C-terminal domain"/>
    <property type="match status" value="1"/>
</dbReference>
<name>A0A917YSK8_9ALTE</name>
<sequence length="264" mass="28375">MKKNTISFLALSAIFGVGAVYVANKWLMQSTTVEKAPDQQQVAVVSIPVATGTILEAKHVRMRAYPDNLLPANAVQNLDDLVGKVAREPLYPGDILRAERLASKGDGSSLASLINESMRAVTIRVDDVVGVAGFLLPGNRVDIFNTFKKNGKTLTEMALENVRVLAIDQSAQNNENKPKVVRAVTVEVSVEQAETLVNARSRGSLQLALRNPIDQTEVLANKPEPEEVVASPTEPVVAKAAAPVSSSKVDIIRGTTQESVRVDL</sequence>
<accession>A0A917YSK8</accession>
<dbReference type="AlphaFoldDB" id="A0A917YSK8"/>
<reference evidence="2" key="2">
    <citation type="submission" date="2020-09" db="EMBL/GenBank/DDBJ databases">
        <authorList>
            <person name="Sun Q."/>
            <person name="Zhou Y."/>
        </authorList>
    </citation>
    <scope>NUCLEOTIDE SEQUENCE</scope>
    <source>
        <strain evidence="2">CGMCC 1.7086</strain>
    </source>
</reference>
<comment type="caution">
    <text evidence="2">The sequence shown here is derived from an EMBL/GenBank/DDBJ whole genome shotgun (WGS) entry which is preliminary data.</text>
</comment>
<protein>
    <submittedName>
        <fullName evidence="2">Flp pilus assembly protein CpaB</fullName>
    </submittedName>
</protein>
<gene>
    <name evidence="2" type="ORF">GCM10010982_06030</name>
</gene>
<dbReference type="RefSeq" id="WP_188690083.1">
    <property type="nucleotide sequence ID" value="NZ_BMLS01000001.1"/>
</dbReference>